<dbReference type="PANTHER" id="PTHR47308:SF1">
    <property type="entry name" value="NUCLEAR GTPASE SLIP-GC"/>
    <property type="match status" value="1"/>
</dbReference>
<gene>
    <name evidence="3" type="ORF">F7725_003440</name>
</gene>
<dbReference type="Proteomes" id="UP000518266">
    <property type="component" value="Unassembled WGS sequence"/>
</dbReference>
<protein>
    <recommendedName>
        <fullName evidence="5">SAM domain-containing protein</fullName>
    </recommendedName>
</protein>
<name>A0A7J5YA91_DISMA</name>
<feature type="compositionally biased region" description="Basic and acidic residues" evidence="2">
    <location>
        <begin position="89"/>
        <end position="99"/>
    </location>
</feature>
<dbReference type="Gene3D" id="1.10.150.50">
    <property type="entry name" value="Transcription Factor, Ets-1"/>
    <property type="match status" value="1"/>
</dbReference>
<evidence type="ECO:0000313" key="3">
    <source>
        <dbReference type="EMBL" id="KAF3846362.1"/>
    </source>
</evidence>
<organism evidence="3 4">
    <name type="scientific">Dissostichus mawsoni</name>
    <name type="common">Antarctic cod</name>
    <dbReference type="NCBI Taxonomy" id="36200"/>
    <lineage>
        <taxon>Eukaryota</taxon>
        <taxon>Metazoa</taxon>
        <taxon>Chordata</taxon>
        <taxon>Craniata</taxon>
        <taxon>Vertebrata</taxon>
        <taxon>Euteleostomi</taxon>
        <taxon>Actinopterygii</taxon>
        <taxon>Neopterygii</taxon>
        <taxon>Teleostei</taxon>
        <taxon>Neoteleostei</taxon>
        <taxon>Acanthomorphata</taxon>
        <taxon>Eupercaria</taxon>
        <taxon>Perciformes</taxon>
        <taxon>Notothenioidei</taxon>
        <taxon>Nototheniidae</taxon>
        <taxon>Dissostichus</taxon>
    </lineage>
</organism>
<feature type="coiled-coil region" evidence="1">
    <location>
        <begin position="210"/>
        <end position="237"/>
    </location>
</feature>
<dbReference type="InterPro" id="IPR013761">
    <property type="entry name" value="SAM/pointed_sf"/>
</dbReference>
<dbReference type="AlphaFoldDB" id="A0A7J5YA91"/>
<keyword evidence="4" id="KW-1185">Reference proteome</keyword>
<dbReference type="SUPFAM" id="SSF47769">
    <property type="entry name" value="SAM/Pointed domain"/>
    <property type="match status" value="1"/>
</dbReference>
<comment type="caution">
    <text evidence="3">The sequence shown here is derived from an EMBL/GenBank/DDBJ whole genome shotgun (WGS) entry which is preliminary data.</text>
</comment>
<dbReference type="InterPro" id="IPR053082">
    <property type="entry name" value="Nuclear_GTPase_SLIP-GC"/>
</dbReference>
<accession>A0A7J5YA91</accession>
<dbReference type="EMBL" id="JAAKFY010000014">
    <property type="protein sequence ID" value="KAF3846362.1"/>
    <property type="molecule type" value="Genomic_DNA"/>
</dbReference>
<dbReference type="PANTHER" id="PTHR47308">
    <property type="entry name" value="NUCLEAR GTPASE SLIP-GC"/>
    <property type="match status" value="1"/>
</dbReference>
<dbReference type="OrthoDB" id="3598281at2759"/>
<keyword evidence="1" id="KW-0175">Coiled coil</keyword>
<evidence type="ECO:0008006" key="5">
    <source>
        <dbReference type="Google" id="ProtNLM"/>
    </source>
</evidence>
<evidence type="ECO:0000256" key="2">
    <source>
        <dbReference type="SAM" id="MobiDB-lite"/>
    </source>
</evidence>
<proteinExistence type="predicted"/>
<reference evidence="3 4" key="1">
    <citation type="submission" date="2020-03" db="EMBL/GenBank/DDBJ databases">
        <title>Dissostichus mawsoni Genome sequencing and assembly.</title>
        <authorList>
            <person name="Park H."/>
        </authorList>
    </citation>
    <scope>NUCLEOTIDE SEQUENCE [LARGE SCALE GENOMIC DNA]</scope>
    <source>
        <strain evidence="3">DM0001</strain>
        <tissue evidence="3">Muscle</tissue>
    </source>
</reference>
<evidence type="ECO:0000256" key="1">
    <source>
        <dbReference type="SAM" id="Coils"/>
    </source>
</evidence>
<sequence length="281" mass="31862">MLFLIMDDFVSNKLTEWNLSEWIQTFKDQGVDKESLYCLEDQEIVALIPKVGPRSKFKNGLKLLKEEQNTTDPETSESSVEVCPSTSKTNDKGKRKLDLQGEFSQSPASKRPREDIQGTKAEEVILSDVKKIMRCVHQKLPDQDDKLNKFLKNNINDLETDKGRWSASLVNGAGKSSLINAIIGVKDLLPSGDISACTSVMIKVEANMRNPKYEAKIEFITKEAKELSAKLVKYTRSESNEEDAKDVKRWYWPLVKCVTVRVPKNRLLQHVTLGSSWKRGP</sequence>
<dbReference type="GO" id="GO:0003924">
    <property type="term" value="F:GTPase activity"/>
    <property type="evidence" value="ECO:0007669"/>
    <property type="project" value="TreeGrafter"/>
</dbReference>
<feature type="region of interest" description="Disordered" evidence="2">
    <location>
        <begin position="67"/>
        <end position="118"/>
    </location>
</feature>
<evidence type="ECO:0000313" key="4">
    <source>
        <dbReference type="Proteomes" id="UP000518266"/>
    </source>
</evidence>
<feature type="compositionally biased region" description="Polar residues" evidence="2">
    <location>
        <begin position="70"/>
        <end position="88"/>
    </location>
</feature>